<sequence length="48" mass="5491">MKSRCPGGIWKLALMFRSNECQAVTGALREAHYEVLEDSQETLFQKAF</sequence>
<keyword evidence="2" id="KW-1185">Reference proteome</keyword>
<gene>
    <name evidence="1" type="ordered locus">BN4_11621</name>
</gene>
<evidence type="ECO:0000313" key="2">
    <source>
        <dbReference type="Proteomes" id="UP000011724"/>
    </source>
</evidence>
<evidence type="ECO:0000313" key="1">
    <source>
        <dbReference type="EMBL" id="CCH48856.1"/>
    </source>
</evidence>
<protein>
    <submittedName>
        <fullName evidence="1">Uncharacterized protein</fullName>
    </submittedName>
</protein>
<reference evidence="2" key="2">
    <citation type="journal article" date="2013" name="Stand. Genomic Sci.">
        <title>Complete genome sequence of Desulfocapsa sulfexigens, a marine deltaproteobacterium specialized in disproportionating inorganic sulfur compounds.</title>
        <authorList>
            <person name="Finster K.W."/>
            <person name="Kjeldsen K.U."/>
            <person name="Kube M."/>
            <person name="Reinhardt R."/>
            <person name="Mussmann M."/>
            <person name="Amann R."/>
            <person name="Schreiber L."/>
        </authorList>
    </citation>
    <scope>NUCLEOTIDE SEQUENCE [LARGE SCALE GENOMIC DNA]</scope>
    <source>
        <strain evidence="2">DSM 10523 / SB164P1</strain>
    </source>
</reference>
<dbReference type="EMBL" id="FO203427">
    <property type="protein sequence ID" value="CCH48856.1"/>
    <property type="molecule type" value="Genomic_DNA"/>
</dbReference>
<accession>M1WK24</accession>
<dbReference type="HOGENOM" id="CLU_3152065_0_0_7"/>
<organism evidence="1 2">
    <name type="scientific">Pseudodesulfovibrio piezophilus (strain DSM 21447 / JCM 15486 / C1TLV30)</name>
    <name type="common">Desulfovibrio piezophilus</name>
    <dbReference type="NCBI Taxonomy" id="1322246"/>
    <lineage>
        <taxon>Bacteria</taxon>
        <taxon>Pseudomonadati</taxon>
        <taxon>Thermodesulfobacteriota</taxon>
        <taxon>Desulfovibrionia</taxon>
        <taxon>Desulfovibrionales</taxon>
        <taxon>Desulfovibrionaceae</taxon>
    </lineage>
</organism>
<dbReference type="KEGG" id="dpi:BN4_11621"/>
<dbReference type="AlphaFoldDB" id="M1WK24"/>
<dbReference type="Proteomes" id="UP000011724">
    <property type="component" value="Chromosome"/>
</dbReference>
<dbReference type="STRING" id="1322246.BN4_11621"/>
<dbReference type="PATRIC" id="fig|879567.3.peg.1693"/>
<reference evidence="1 2" key="1">
    <citation type="journal article" date="2013" name="PLoS ONE">
        <title>The first genomic and proteomic characterization of a deep-sea sulfate reducer: insights into the piezophilic lifestyle of Desulfovibrio piezophilus.</title>
        <authorList>
            <person name="Pradel N."/>
            <person name="Ji B."/>
            <person name="Gimenez G."/>
            <person name="Talla E."/>
            <person name="Lenoble P."/>
            <person name="Garel M."/>
            <person name="Tamburini C."/>
            <person name="Fourquet P."/>
            <person name="Lebrun R."/>
            <person name="Bertin P."/>
            <person name="Denis Y."/>
            <person name="Pophillat M."/>
            <person name="Barbe V."/>
            <person name="Ollivier B."/>
            <person name="Dolla A."/>
        </authorList>
    </citation>
    <scope>NUCLEOTIDE SEQUENCE [LARGE SCALE GENOMIC DNA]</scope>
    <source>
        <strain evidence="2">DSM 10523 / SB164P1</strain>
    </source>
</reference>
<proteinExistence type="predicted"/>
<name>M1WK24_PSEP2</name>